<evidence type="ECO:0008006" key="5">
    <source>
        <dbReference type="Google" id="ProtNLM"/>
    </source>
</evidence>
<dbReference type="NCBIfam" id="TIGR04183">
    <property type="entry name" value="Por_Secre_tail"/>
    <property type="match status" value="1"/>
</dbReference>
<evidence type="ECO:0000313" key="4">
    <source>
        <dbReference type="Proteomes" id="UP001500454"/>
    </source>
</evidence>
<evidence type="ECO:0000259" key="1">
    <source>
        <dbReference type="Pfam" id="PF18962"/>
    </source>
</evidence>
<name>A0ABP8J0B3_9BACT</name>
<keyword evidence="4" id="KW-1185">Reference proteome</keyword>
<dbReference type="Proteomes" id="UP001500454">
    <property type="component" value="Unassembled WGS sequence"/>
</dbReference>
<comment type="caution">
    <text evidence="3">The sequence shown here is derived from an EMBL/GenBank/DDBJ whole genome shotgun (WGS) entry which is preliminary data.</text>
</comment>
<dbReference type="InterPro" id="IPR044023">
    <property type="entry name" value="Ig_7"/>
</dbReference>
<evidence type="ECO:0000259" key="2">
    <source>
        <dbReference type="Pfam" id="PF19081"/>
    </source>
</evidence>
<dbReference type="EMBL" id="BAABHA010000006">
    <property type="protein sequence ID" value="GAA4382657.1"/>
    <property type="molecule type" value="Genomic_DNA"/>
</dbReference>
<gene>
    <name evidence="3" type="ORF">GCM10023186_23210</name>
</gene>
<dbReference type="InterPro" id="IPR026444">
    <property type="entry name" value="Secre_tail"/>
</dbReference>
<sequence length="723" mass="74521">MQRLYTFLSFMVLLLVPMISFGQCSNQITITYYENGVLTSNTVNNGQNGFSASVCPSANAQYVFTGSSTSNGIFTWSRVITKHATNSALDVVEDLSIPTLIPRNTTQSQAVSFTNATTFRLKADADANCSSVNYVYLTVTPTLSLTSNLAAAGICVGGQATLTATGSSNGQYTWSAPGMATVTNTGTLTVSPAATTSYTVTAPTSCGSSSQQLTVPVNALTISPAAPAICAGQTTTLTASYSGAGATYQWFNAADLNTPIGSGPTLPVSPTATTTYQVNASSSDCGALTRRVTVTVAAPTVAVSPNAPVICTGGSTTLTAASNNPGATFSWSPSTGLSATTGASVVASPTANTTYTVTATTDCGTTTSQVAVTVVPAATFGVTPASATVCAGSSTTLTASSNITGATYRWYRTSDLGTVLSTDAAYAASPTTATTYRVITTTSCGSNTRDVSVGVNASPTVSVTPSSTTMARGSSSVLTASGADSYTWSPATGLSATTGSTVTASPEVTTTYTVTGTNSLGCTNSQQVTVTVTRPLPVELISFVAAWGERNPVLTWSTASEKNNAYFEVQRSLDGASFERVGQRAGAGTTTTRTSYQFTDLSLTQVSVRNVYYRLRQVDEDGQSTLSPVRAVQVPAVSQAFTGNVFPNPYSEKVSVRFESFEAGEVNLTVHNVLGQTVLATTAKVAAGTQELALPQAASLKTGVYYLTVQQGKHKQVLKMIHE</sequence>
<feature type="domain" description="Ig-like" evidence="2">
    <location>
        <begin position="383"/>
        <end position="455"/>
    </location>
</feature>
<dbReference type="Pfam" id="PF18962">
    <property type="entry name" value="Por_Secre_tail"/>
    <property type="match status" value="1"/>
</dbReference>
<evidence type="ECO:0000313" key="3">
    <source>
        <dbReference type="EMBL" id="GAA4382657.1"/>
    </source>
</evidence>
<dbReference type="RefSeq" id="WP_345224347.1">
    <property type="nucleotide sequence ID" value="NZ_BAABHA010000006.1"/>
</dbReference>
<dbReference type="Gene3D" id="2.60.40.10">
    <property type="entry name" value="Immunoglobulins"/>
    <property type="match status" value="1"/>
</dbReference>
<dbReference type="InterPro" id="IPR013783">
    <property type="entry name" value="Ig-like_fold"/>
</dbReference>
<protein>
    <recommendedName>
        <fullName evidence="5">T9SS type A sorting domain-containing protein</fullName>
    </recommendedName>
</protein>
<organism evidence="3 4">
    <name type="scientific">Hymenobacter koreensis</name>
    <dbReference type="NCBI Taxonomy" id="1084523"/>
    <lineage>
        <taxon>Bacteria</taxon>
        <taxon>Pseudomonadati</taxon>
        <taxon>Bacteroidota</taxon>
        <taxon>Cytophagia</taxon>
        <taxon>Cytophagales</taxon>
        <taxon>Hymenobacteraceae</taxon>
        <taxon>Hymenobacter</taxon>
    </lineage>
</organism>
<feature type="domain" description="Ig-like" evidence="2">
    <location>
        <begin position="222"/>
        <end position="296"/>
    </location>
</feature>
<dbReference type="Pfam" id="PF19081">
    <property type="entry name" value="Ig_7"/>
    <property type="match status" value="2"/>
</dbReference>
<reference evidence="4" key="1">
    <citation type="journal article" date="2019" name="Int. J. Syst. Evol. Microbiol.">
        <title>The Global Catalogue of Microorganisms (GCM) 10K type strain sequencing project: providing services to taxonomists for standard genome sequencing and annotation.</title>
        <authorList>
            <consortium name="The Broad Institute Genomics Platform"/>
            <consortium name="The Broad Institute Genome Sequencing Center for Infectious Disease"/>
            <person name="Wu L."/>
            <person name="Ma J."/>
        </authorList>
    </citation>
    <scope>NUCLEOTIDE SEQUENCE [LARGE SCALE GENOMIC DNA]</scope>
    <source>
        <strain evidence="4">JCM 17924</strain>
    </source>
</reference>
<accession>A0ABP8J0B3</accession>
<proteinExistence type="predicted"/>
<feature type="domain" description="Secretion system C-terminal sorting" evidence="1">
    <location>
        <begin position="645"/>
        <end position="721"/>
    </location>
</feature>